<gene>
    <name evidence="1" type="ordered locus">Sked_00740</name>
</gene>
<name>D1BI73_SANKS</name>
<dbReference type="RefSeq" id="WP_012865116.1">
    <property type="nucleotide sequence ID" value="NC_013521.1"/>
</dbReference>
<protein>
    <submittedName>
        <fullName evidence="1">Uncharacterized protein</fullName>
    </submittedName>
</protein>
<dbReference type="AlphaFoldDB" id="D1BI73"/>
<sequence>MAAPREHVTAEIVALGTPEVPYVFTATPAGVTGTWDYADARWAGLMAAGTVDRTYRLVVELHDDGTYSLTDHGSASEARVGSTGGGGFGASYSSTRFRGTVRSKSFNRSYSPIASNHGQVGHTYGWRFDSDEMRAPVKAVLERNGWTARKRGLWARLTGQG</sequence>
<dbReference type="EMBL" id="CP001819">
    <property type="protein sequence ID" value="ACZ20047.1"/>
    <property type="molecule type" value="Genomic_DNA"/>
</dbReference>
<accession>D1BI73</accession>
<dbReference type="eggNOG" id="ENOG50336VC">
    <property type="taxonomic scope" value="Bacteria"/>
</dbReference>
<organism evidence="1 2">
    <name type="scientific">Sanguibacter keddieii (strain ATCC 51767 / DSM 10542 / NCFB 3025 / ST-74)</name>
    <dbReference type="NCBI Taxonomy" id="446469"/>
    <lineage>
        <taxon>Bacteria</taxon>
        <taxon>Bacillati</taxon>
        <taxon>Actinomycetota</taxon>
        <taxon>Actinomycetes</taxon>
        <taxon>Micrococcales</taxon>
        <taxon>Sanguibacteraceae</taxon>
        <taxon>Sanguibacter</taxon>
    </lineage>
</organism>
<dbReference type="Proteomes" id="UP000000322">
    <property type="component" value="Chromosome"/>
</dbReference>
<evidence type="ECO:0000313" key="1">
    <source>
        <dbReference type="EMBL" id="ACZ20047.1"/>
    </source>
</evidence>
<reference evidence="1 2" key="1">
    <citation type="journal article" date="2009" name="Stand. Genomic Sci.">
        <title>Complete genome sequence of Sanguibacter keddieii type strain (ST-74).</title>
        <authorList>
            <person name="Ivanova N."/>
            <person name="Sikorski J."/>
            <person name="Sims D."/>
            <person name="Brettin T."/>
            <person name="Detter J.C."/>
            <person name="Han C."/>
            <person name="Lapidus A."/>
            <person name="Copeland A."/>
            <person name="Glavina Del Rio T."/>
            <person name="Nolan M."/>
            <person name="Chen F."/>
            <person name="Lucas S."/>
            <person name="Tice H."/>
            <person name="Cheng J.F."/>
            <person name="Bruce D."/>
            <person name="Goodwin L."/>
            <person name="Pitluck S."/>
            <person name="Pati A."/>
            <person name="Mavromatis K."/>
            <person name="Chen A."/>
            <person name="Palaniappan K."/>
            <person name="D'haeseleer P."/>
            <person name="Chain P."/>
            <person name="Bristow J."/>
            <person name="Eisen J.A."/>
            <person name="Markowitz V."/>
            <person name="Hugenholtz P."/>
            <person name="Goker M."/>
            <person name="Pukall R."/>
            <person name="Klenk H.P."/>
            <person name="Kyrpides N.C."/>
        </authorList>
    </citation>
    <scope>NUCLEOTIDE SEQUENCE [LARGE SCALE GENOMIC DNA]</scope>
    <source>
        <strain evidence="2">ATCC 51767 / DSM 10542 / NCFB 3025 / ST-74</strain>
    </source>
</reference>
<evidence type="ECO:0000313" key="2">
    <source>
        <dbReference type="Proteomes" id="UP000000322"/>
    </source>
</evidence>
<proteinExistence type="predicted"/>
<dbReference type="KEGG" id="ske:Sked_00740"/>
<dbReference type="HOGENOM" id="CLU_1642519_0_0_11"/>
<keyword evidence="2" id="KW-1185">Reference proteome</keyword>
<dbReference type="OrthoDB" id="2302572at2"/>